<keyword evidence="3" id="KW-1185">Reference proteome</keyword>
<reference evidence="3" key="1">
    <citation type="submission" date="2017-01" db="EMBL/GenBank/DDBJ databases">
        <authorList>
            <person name="Brunel B."/>
        </authorList>
    </citation>
    <scope>NUCLEOTIDE SEQUENCE [LARGE SCALE GENOMIC DNA]</scope>
</reference>
<dbReference type="Proteomes" id="UP000188388">
    <property type="component" value="Unassembled WGS sequence"/>
</dbReference>
<evidence type="ECO:0000313" key="2">
    <source>
        <dbReference type="EMBL" id="SIT55884.1"/>
    </source>
</evidence>
<evidence type="ECO:0000256" key="1">
    <source>
        <dbReference type="SAM" id="MobiDB-lite"/>
    </source>
</evidence>
<dbReference type="AlphaFoldDB" id="A0A1R3V7L2"/>
<name>A0A1R3V7L2_9HYPH</name>
<organism evidence="2 3">
    <name type="scientific">Mesorhizobium prunaredense</name>
    <dbReference type="NCBI Taxonomy" id="1631249"/>
    <lineage>
        <taxon>Bacteria</taxon>
        <taxon>Pseudomonadati</taxon>
        <taxon>Pseudomonadota</taxon>
        <taxon>Alphaproteobacteria</taxon>
        <taxon>Hyphomicrobiales</taxon>
        <taxon>Phyllobacteriaceae</taxon>
        <taxon>Mesorhizobium</taxon>
    </lineage>
</organism>
<protein>
    <submittedName>
        <fullName evidence="2">Uncharacterized protein</fullName>
    </submittedName>
</protein>
<sequence length="80" mass="9216">MRLHRVTSLDGYAKGETELATAQALANLRMLRMRWSAGRFEHDQRSLWQGHVNVPMCRSGWLTPTRSPTARLPRSGARRR</sequence>
<dbReference type="EMBL" id="FTPD01000017">
    <property type="protein sequence ID" value="SIT55884.1"/>
    <property type="molecule type" value="Genomic_DNA"/>
</dbReference>
<proteinExistence type="predicted"/>
<evidence type="ECO:0000313" key="3">
    <source>
        <dbReference type="Proteomes" id="UP000188388"/>
    </source>
</evidence>
<gene>
    <name evidence="2" type="ORF">BQ8794_240091</name>
</gene>
<accession>A0A1R3V7L2</accession>
<feature type="region of interest" description="Disordered" evidence="1">
    <location>
        <begin position="59"/>
        <end position="80"/>
    </location>
</feature>